<evidence type="ECO:0000313" key="4">
    <source>
        <dbReference type="EMBL" id="KMQ86105.1"/>
    </source>
</evidence>
<dbReference type="PaxDb" id="67767-A0A0J7N0F4"/>
<evidence type="ECO:0000256" key="2">
    <source>
        <dbReference type="ARBA" id="ARBA00022900"/>
    </source>
</evidence>
<reference evidence="4 5" key="1">
    <citation type="submission" date="2015-04" db="EMBL/GenBank/DDBJ databases">
        <title>Lasius niger genome sequencing.</title>
        <authorList>
            <person name="Konorov E.A."/>
            <person name="Nikitin M.A."/>
            <person name="Kirill M.V."/>
            <person name="Chang P."/>
        </authorList>
    </citation>
    <scope>NUCLEOTIDE SEQUENCE [LARGE SCALE GENOMIC DNA]</scope>
    <source>
        <tissue evidence="4">Whole</tissue>
    </source>
</reference>
<dbReference type="OrthoDB" id="6353344at2759"/>
<evidence type="ECO:0000259" key="3">
    <source>
        <dbReference type="Pfam" id="PF00079"/>
    </source>
</evidence>
<dbReference type="Gene3D" id="3.30.497.10">
    <property type="entry name" value="Antithrombin, subunit I, domain 2"/>
    <property type="match status" value="1"/>
</dbReference>
<dbReference type="Pfam" id="PF00079">
    <property type="entry name" value="Serpin"/>
    <property type="match status" value="1"/>
</dbReference>
<evidence type="ECO:0000256" key="1">
    <source>
        <dbReference type="ARBA" id="ARBA00022690"/>
    </source>
</evidence>
<dbReference type="SUPFAM" id="SSF56574">
    <property type="entry name" value="Serpins"/>
    <property type="match status" value="1"/>
</dbReference>
<keyword evidence="5" id="KW-1185">Reference proteome</keyword>
<comment type="caution">
    <text evidence="4">The sequence shown here is derived from an EMBL/GenBank/DDBJ whole genome shotgun (WGS) entry which is preliminary data.</text>
</comment>
<accession>A0A0J7N0F4</accession>
<keyword evidence="1" id="KW-0646">Protease inhibitor</keyword>
<sequence length="202" mass="23527">MEKERITEIVFCGELNMHVIEFPYTNENRSLFVFLPGLISLDDYKVRKFPIDHDVIFDLIQRMSTEEANCTLRNLLDSDTLSEDYSMIGPTFEVEINLPMRSLLRDLDIEELLKPDAFNLNSFFVDDDSVHLGNVVHRTHIKVTEEDTVAGAVNMIYTGQEDYLVPDSRNKINVLNYNFSFVWLIYDKQRRNVLFAGFSNNN</sequence>
<dbReference type="InterPro" id="IPR042178">
    <property type="entry name" value="Serpin_sf_1"/>
</dbReference>
<dbReference type="InterPro" id="IPR036186">
    <property type="entry name" value="Serpin_sf"/>
</dbReference>
<dbReference type="Proteomes" id="UP000036403">
    <property type="component" value="Unassembled WGS sequence"/>
</dbReference>
<proteinExistence type="predicted"/>
<dbReference type="GO" id="GO:0004867">
    <property type="term" value="F:serine-type endopeptidase inhibitor activity"/>
    <property type="evidence" value="ECO:0007669"/>
    <property type="project" value="UniProtKB-KW"/>
</dbReference>
<name>A0A0J7N0F4_LASNI</name>
<protein>
    <submittedName>
        <fullName evidence="4">Antithrombin-iii-like protein</fullName>
    </submittedName>
</protein>
<dbReference type="STRING" id="67767.A0A0J7N0F4"/>
<organism evidence="4 5">
    <name type="scientific">Lasius niger</name>
    <name type="common">Black garden ant</name>
    <dbReference type="NCBI Taxonomy" id="67767"/>
    <lineage>
        <taxon>Eukaryota</taxon>
        <taxon>Metazoa</taxon>
        <taxon>Ecdysozoa</taxon>
        <taxon>Arthropoda</taxon>
        <taxon>Hexapoda</taxon>
        <taxon>Insecta</taxon>
        <taxon>Pterygota</taxon>
        <taxon>Neoptera</taxon>
        <taxon>Endopterygota</taxon>
        <taxon>Hymenoptera</taxon>
        <taxon>Apocrita</taxon>
        <taxon>Aculeata</taxon>
        <taxon>Formicoidea</taxon>
        <taxon>Formicidae</taxon>
        <taxon>Formicinae</taxon>
        <taxon>Lasius</taxon>
        <taxon>Lasius</taxon>
    </lineage>
</organism>
<evidence type="ECO:0000313" key="5">
    <source>
        <dbReference type="Proteomes" id="UP000036403"/>
    </source>
</evidence>
<dbReference type="InterPro" id="IPR023796">
    <property type="entry name" value="Serpin_dom"/>
</dbReference>
<dbReference type="EMBL" id="LBMM01012617">
    <property type="protein sequence ID" value="KMQ86105.1"/>
    <property type="molecule type" value="Genomic_DNA"/>
</dbReference>
<feature type="domain" description="Serpin" evidence="3">
    <location>
        <begin position="3"/>
        <end position="197"/>
    </location>
</feature>
<gene>
    <name evidence="4" type="ORF">RF55_15011</name>
</gene>
<dbReference type="AlphaFoldDB" id="A0A0J7N0F4"/>
<keyword evidence="2" id="KW-0722">Serine protease inhibitor</keyword>